<dbReference type="InterPro" id="IPR000120">
    <property type="entry name" value="Amidase"/>
</dbReference>
<feature type="non-terminal residue" evidence="2">
    <location>
        <position position="209"/>
    </location>
</feature>
<evidence type="ECO:0000313" key="2">
    <source>
        <dbReference type="EMBL" id="SVA82634.1"/>
    </source>
</evidence>
<dbReference type="PANTHER" id="PTHR11895">
    <property type="entry name" value="TRANSAMIDASE"/>
    <property type="match status" value="1"/>
</dbReference>
<protein>
    <recommendedName>
        <fullName evidence="1">Amidase domain-containing protein</fullName>
    </recommendedName>
</protein>
<accession>A0A381Z0F1</accession>
<proteinExistence type="predicted"/>
<dbReference type="InterPro" id="IPR036928">
    <property type="entry name" value="AS_sf"/>
</dbReference>
<evidence type="ECO:0000259" key="1">
    <source>
        <dbReference type="Pfam" id="PF01425"/>
    </source>
</evidence>
<dbReference type="Pfam" id="PF01425">
    <property type="entry name" value="Amidase"/>
    <property type="match status" value="1"/>
</dbReference>
<name>A0A381Z0F1_9ZZZZ</name>
<dbReference type="PANTHER" id="PTHR11895:SF151">
    <property type="entry name" value="GLUTAMYL-TRNA(GLN) AMIDOTRANSFERASE SUBUNIT A"/>
    <property type="match status" value="1"/>
</dbReference>
<dbReference type="SUPFAM" id="SSF75304">
    <property type="entry name" value="Amidase signature (AS) enzymes"/>
    <property type="match status" value="1"/>
</dbReference>
<dbReference type="InterPro" id="IPR023631">
    <property type="entry name" value="Amidase_dom"/>
</dbReference>
<dbReference type="AlphaFoldDB" id="A0A381Z0F1"/>
<feature type="domain" description="Amidase" evidence="1">
    <location>
        <begin position="27"/>
        <end position="208"/>
    </location>
</feature>
<sequence length="209" mass="22249">MESVNLEMITIAEARRLLDNKEVSALELTKNYLERIKILEKDIDAFVTVTEDRALEDANLADKRIGEGTQTNLTGIPMQLKDNICYSGIPTTCSSKMLENFVPPYDASVSAYLKKENSVLLGKGNLDEFAMGSSTENSALKSTKNPWDTNRVPGGSSGGPAAAVAASECVFSLGSDTGGGIRQPASLCGVVGMKPTYGLVSRFGLVAFA</sequence>
<dbReference type="Gene3D" id="3.90.1300.10">
    <property type="entry name" value="Amidase signature (AS) domain"/>
    <property type="match status" value="1"/>
</dbReference>
<gene>
    <name evidence="2" type="ORF">METZ01_LOCUS135488</name>
</gene>
<reference evidence="2" key="1">
    <citation type="submission" date="2018-05" db="EMBL/GenBank/DDBJ databases">
        <authorList>
            <person name="Lanie J.A."/>
            <person name="Ng W.-L."/>
            <person name="Kazmierczak K.M."/>
            <person name="Andrzejewski T.M."/>
            <person name="Davidsen T.M."/>
            <person name="Wayne K.J."/>
            <person name="Tettelin H."/>
            <person name="Glass J.I."/>
            <person name="Rusch D."/>
            <person name="Podicherti R."/>
            <person name="Tsui H.-C.T."/>
            <person name="Winkler M.E."/>
        </authorList>
    </citation>
    <scope>NUCLEOTIDE SEQUENCE</scope>
</reference>
<dbReference type="GO" id="GO:0003824">
    <property type="term" value="F:catalytic activity"/>
    <property type="evidence" value="ECO:0007669"/>
    <property type="project" value="InterPro"/>
</dbReference>
<organism evidence="2">
    <name type="scientific">marine metagenome</name>
    <dbReference type="NCBI Taxonomy" id="408172"/>
    <lineage>
        <taxon>unclassified sequences</taxon>
        <taxon>metagenomes</taxon>
        <taxon>ecological metagenomes</taxon>
    </lineage>
</organism>
<dbReference type="EMBL" id="UINC01019506">
    <property type="protein sequence ID" value="SVA82634.1"/>
    <property type="molecule type" value="Genomic_DNA"/>
</dbReference>